<comment type="caution">
    <text evidence="1">The sequence shown here is derived from an EMBL/GenBank/DDBJ whole genome shotgun (WGS) entry which is preliminary data.</text>
</comment>
<name>A0A0K9NLD3_ZOSMR</name>
<sequence length="271" mass="30016">MVLGVMRCAMTAMYKLTTVDLIPGEMDPGYFKLVRRVGADTREEAEGNSSAGGGIVVQIDKMVTYNEILDTLPNFKGDDKIFYALRLCGIACLSTQGWSILETGHQYISDIGNHSYKVPLFRTTAPQGIWCQVNLTVKHRLATSMEVRRSLITAGCGGVAVRLPFTHGALRRAKAYIACLNAVHDVFVQHGGGYAKPKKKLAEAVAHVEATITFEHGEPADWIPKSTYSKTSEALSWLPGWLIFATLRLTRLPWRMASTVHVWTRLRGCME</sequence>
<dbReference type="AlphaFoldDB" id="A0A0K9NLD3"/>
<proteinExistence type="predicted"/>
<evidence type="ECO:0000313" key="1">
    <source>
        <dbReference type="EMBL" id="KMZ56775.1"/>
    </source>
</evidence>
<gene>
    <name evidence="1" type="ORF">ZOSMA_91G00410</name>
</gene>
<reference evidence="2" key="1">
    <citation type="journal article" date="2016" name="Nature">
        <title>The genome of the seagrass Zostera marina reveals angiosperm adaptation to the sea.</title>
        <authorList>
            <person name="Olsen J.L."/>
            <person name="Rouze P."/>
            <person name="Verhelst B."/>
            <person name="Lin Y.-C."/>
            <person name="Bayer T."/>
            <person name="Collen J."/>
            <person name="Dattolo E."/>
            <person name="De Paoli E."/>
            <person name="Dittami S."/>
            <person name="Maumus F."/>
            <person name="Michel G."/>
            <person name="Kersting A."/>
            <person name="Lauritano C."/>
            <person name="Lohaus R."/>
            <person name="Toepel M."/>
            <person name="Tonon T."/>
            <person name="Vanneste K."/>
            <person name="Amirebrahimi M."/>
            <person name="Brakel J."/>
            <person name="Bostroem C."/>
            <person name="Chovatia M."/>
            <person name="Grimwood J."/>
            <person name="Jenkins J.W."/>
            <person name="Jueterbock A."/>
            <person name="Mraz A."/>
            <person name="Stam W.T."/>
            <person name="Tice H."/>
            <person name="Bornberg-Bauer E."/>
            <person name="Green P.J."/>
            <person name="Pearson G.A."/>
            <person name="Procaccini G."/>
            <person name="Duarte C.M."/>
            <person name="Schmutz J."/>
            <person name="Reusch T.B.H."/>
            <person name="Van de Peer Y."/>
        </authorList>
    </citation>
    <scope>NUCLEOTIDE SEQUENCE [LARGE SCALE GENOMIC DNA]</scope>
    <source>
        <strain evidence="2">cv. Finnish</strain>
    </source>
</reference>
<protein>
    <submittedName>
        <fullName evidence="1">Uncharacterized protein</fullName>
    </submittedName>
</protein>
<keyword evidence="2" id="KW-1185">Reference proteome</keyword>
<evidence type="ECO:0000313" key="2">
    <source>
        <dbReference type="Proteomes" id="UP000036987"/>
    </source>
</evidence>
<dbReference type="EMBL" id="LFYR01002138">
    <property type="protein sequence ID" value="KMZ56775.1"/>
    <property type="molecule type" value="Genomic_DNA"/>
</dbReference>
<organism evidence="1 2">
    <name type="scientific">Zostera marina</name>
    <name type="common">Eelgrass</name>
    <dbReference type="NCBI Taxonomy" id="29655"/>
    <lineage>
        <taxon>Eukaryota</taxon>
        <taxon>Viridiplantae</taxon>
        <taxon>Streptophyta</taxon>
        <taxon>Embryophyta</taxon>
        <taxon>Tracheophyta</taxon>
        <taxon>Spermatophyta</taxon>
        <taxon>Magnoliopsida</taxon>
        <taxon>Liliopsida</taxon>
        <taxon>Zosteraceae</taxon>
        <taxon>Zostera</taxon>
    </lineage>
</organism>
<dbReference type="Proteomes" id="UP000036987">
    <property type="component" value="Unassembled WGS sequence"/>
</dbReference>
<accession>A0A0K9NLD3</accession>